<dbReference type="InterPro" id="IPR036345">
    <property type="entry name" value="ExoRNase_PH_dom2_sf"/>
</dbReference>
<protein>
    <recommendedName>
        <fullName evidence="6">Exoribonuclease phosphorolytic domain-containing protein</fullName>
    </recommendedName>
</protein>
<dbReference type="FunCoup" id="A0A166MTS8">
    <property type="interactions" value="219"/>
</dbReference>
<dbReference type="EMBL" id="KV426921">
    <property type="protein sequence ID" value="KZV78391.1"/>
    <property type="molecule type" value="Genomic_DNA"/>
</dbReference>
<comment type="subcellular location">
    <subcellularLocation>
        <location evidence="1">Nucleus</location>
    </subcellularLocation>
</comment>
<dbReference type="PANTHER" id="PTHR11953:SF1">
    <property type="entry name" value="EXOSOME COMPLEX COMPONENT RRP46"/>
    <property type="match status" value="1"/>
</dbReference>
<keyword evidence="3" id="KW-0698">rRNA processing</keyword>
<feature type="domain" description="Exoribonuclease phosphorolytic" evidence="6">
    <location>
        <begin position="12"/>
        <end position="136"/>
    </location>
</feature>
<reference evidence="7 9" key="1">
    <citation type="journal article" date="2016" name="Mol. Biol. Evol.">
        <title>Comparative Genomics of Early-Diverging Mushroom-Forming Fungi Provides Insights into the Origins of Lignocellulose Decay Capabilities.</title>
        <authorList>
            <person name="Nagy L.G."/>
            <person name="Riley R."/>
            <person name="Tritt A."/>
            <person name="Adam C."/>
            <person name="Daum C."/>
            <person name="Floudas D."/>
            <person name="Sun H."/>
            <person name="Yadav J.S."/>
            <person name="Pangilinan J."/>
            <person name="Larsson K.H."/>
            <person name="Matsuura K."/>
            <person name="Barry K."/>
            <person name="Labutti K."/>
            <person name="Kuo R."/>
            <person name="Ohm R.A."/>
            <person name="Bhattacharya S.S."/>
            <person name="Shirouzu T."/>
            <person name="Yoshinaga Y."/>
            <person name="Martin F.M."/>
            <person name="Grigoriev I.V."/>
            <person name="Hibbett D.S."/>
        </authorList>
    </citation>
    <scope>NUCLEOTIDE SEQUENCE [LARGE SCALE GENOMIC DNA]</scope>
    <source>
        <strain evidence="7 9">HHB12029</strain>
    </source>
</reference>
<evidence type="ECO:0000256" key="2">
    <source>
        <dbReference type="ARBA" id="ARBA00006678"/>
    </source>
</evidence>
<dbReference type="Proteomes" id="UP000077266">
    <property type="component" value="Unassembled WGS sequence"/>
</dbReference>
<sequence>MSSRSKRPSHSFRPIAVKFDELDRVDGSARFGFGDTVALASMSGPVEARLAVEQASKATLELTIRPLHGVPQTESRALASALTALLAPNLLLHHNPRTLVQIVVQLLSPFPTTTKRIAPSQTAALINASTLSLLRAASVPMRTFVCAISVGKHPDTGELFIDPAPEDETKGAGCFAFDGDDRLLWSSWLGTPVSPNEIADIIVFARTAVRDVRTILRRALAGEQDDEEDKMSTE</sequence>
<dbReference type="GO" id="GO:0005730">
    <property type="term" value="C:nucleolus"/>
    <property type="evidence" value="ECO:0007669"/>
    <property type="project" value="TreeGrafter"/>
</dbReference>
<evidence type="ECO:0000256" key="4">
    <source>
        <dbReference type="ARBA" id="ARBA00022835"/>
    </source>
</evidence>
<evidence type="ECO:0000313" key="8">
    <source>
        <dbReference type="EMBL" id="KZV78582.1"/>
    </source>
</evidence>
<dbReference type="GO" id="GO:0000176">
    <property type="term" value="C:nuclear exosome (RNase complex)"/>
    <property type="evidence" value="ECO:0007669"/>
    <property type="project" value="TreeGrafter"/>
</dbReference>
<dbReference type="GO" id="GO:0006364">
    <property type="term" value="P:rRNA processing"/>
    <property type="evidence" value="ECO:0007669"/>
    <property type="project" value="UniProtKB-KW"/>
</dbReference>
<dbReference type="PANTHER" id="PTHR11953">
    <property type="entry name" value="EXOSOME COMPLEX COMPONENT"/>
    <property type="match status" value="1"/>
</dbReference>
<dbReference type="AlphaFoldDB" id="A0A166MTS8"/>
<dbReference type="InterPro" id="IPR020568">
    <property type="entry name" value="Ribosomal_Su5_D2-typ_SF"/>
</dbReference>
<dbReference type="SUPFAM" id="SSF55666">
    <property type="entry name" value="Ribonuclease PH domain 2-like"/>
    <property type="match status" value="1"/>
</dbReference>
<dbReference type="SUPFAM" id="SSF54211">
    <property type="entry name" value="Ribosomal protein S5 domain 2-like"/>
    <property type="match status" value="1"/>
</dbReference>
<dbReference type="OrthoDB" id="27298at2759"/>
<name>A0A166MTS8_EXIGL</name>
<evidence type="ECO:0000256" key="3">
    <source>
        <dbReference type="ARBA" id="ARBA00022552"/>
    </source>
</evidence>
<gene>
    <name evidence="8" type="ORF">EXIGLDRAFT_662270</name>
    <name evidence="7" type="ORF">EXIGLDRAFT_690121</name>
</gene>
<dbReference type="EMBL" id="KV426833">
    <property type="protein sequence ID" value="KZV78582.1"/>
    <property type="molecule type" value="Genomic_DNA"/>
</dbReference>
<evidence type="ECO:0000256" key="5">
    <source>
        <dbReference type="ARBA" id="ARBA00023242"/>
    </source>
</evidence>
<organism evidence="7 9">
    <name type="scientific">Exidia glandulosa HHB12029</name>
    <dbReference type="NCBI Taxonomy" id="1314781"/>
    <lineage>
        <taxon>Eukaryota</taxon>
        <taxon>Fungi</taxon>
        <taxon>Dikarya</taxon>
        <taxon>Basidiomycota</taxon>
        <taxon>Agaricomycotina</taxon>
        <taxon>Agaricomycetes</taxon>
        <taxon>Auriculariales</taxon>
        <taxon>Exidiaceae</taxon>
        <taxon>Exidia</taxon>
    </lineage>
</organism>
<dbReference type="InterPro" id="IPR050080">
    <property type="entry name" value="RNase_PH"/>
</dbReference>
<evidence type="ECO:0000259" key="6">
    <source>
        <dbReference type="Pfam" id="PF01138"/>
    </source>
</evidence>
<dbReference type="Gene3D" id="3.30.230.70">
    <property type="entry name" value="GHMP Kinase, N-terminal domain"/>
    <property type="match status" value="1"/>
</dbReference>
<dbReference type="GO" id="GO:0000177">
    <property type="term" value="C:cytoplasmic exosome (RNase complex)"/>
    <property type="evidence" value="ECO:0007669"/>
    <property type="project" value="TreeGrafter"/>
</dbReference>
<keyword evidence="9" id="KW-1185">Reference proteome</keyword>
<dbReference type="Pfam" id="PF01138">
    <property type="entry name" value="RNase_PH"/>
    <property type="match status" value="1"/>
</dbReference>
<evidence type="ECO:0000313" key="7">
    <source>
        <dbReference type="EMBL" id="KZV78391.1"/>
    </source>
</evidence>
<evidence type="ECO:0000256" key="1">
    <source>
        <dbReference type="ARBA" id="ARBA00004123"/>
    </source>
</evidence>
<proteinExistence type="inferred from homology"/>
<dbReference type="GO" id="GO:0071051">
    <property type="term" value="P:poly(A)-dependent snoRNA 3'-end processing"/>
    <property type="evidence" value="ECO:0007669"/>
    <property type="project" value="TreeGrafter"/>
</dbReference>
<dbReference type="STRING" id="1314781.A0A166MTS8"/>
<evidence type="ECO:0000313" key="9">
    <source>
        <dbReference type="Proteomes" id="UP000077266"/>
    </source>
</evidence>
<dbReference type="GO" id="GO:0016075">
    <property type="term" value="P:rRNA catabolic process"/>
    <property type="evidence" value="ECO:0007669"/>
    <property type="project" value="TreeGrafter"/>
</dbReference>
<comment type="similarity">
    <text evidence="2">Belongs to the RNase PH family.</text>
</comment>
<dbReference type="InterPro" id="IPR001247">
    <property type="entry name" value="ExoRNase_PH_dom1"/>
</dbReference>
<dbReference type="InterPro" id="IPR027408">
    <property type="entry name" value="PNPase/RNase_PH_dom_sf"/>
</dbReference>
<dbReference type="GO" id="GO:0071028">
    <property type="term" value="P:nuclear mRNA surveillance"/>
    <property type="evidence" value="ECO:0007669"/>
    <property type="project" value="TreeGrafter"/>
</dbReference>
<keyword evidence="4" id="KW-0271">Exosome</keyword>
<accession>A0A166MTS8</accession>
<dbReference type="GO" id="GO:0003723">
    <property type="term" value="F:RNA binding"/>
    <property type="evidence" value="ECO:0007669"/>
    <property type="project" value="TreeGrafter"/>
</dbReference>
<keyword evidence="5" id="KW-0539">Nucleus</keyword>
<dbReference type="GO" id="GO:0034475">
    <property type="term" value="P:U4 snRNA 3'-end processing"/>
    <property type="evidence" value="ECO:0007669"/>
    <property type="project" value="TreeGrafter"/>
</dbReference>